<organism evidence="21 22">
    <name type="scientific">Trogon melanurus</name>
    <name type="common">Black-tailed trogon</name>
    <dbReference type="NCBI Taxonomy" id="56311"/>
    <lineage>
        <taxon>Eukaryota</taxon>
        <taxon>Metazoa</taxon>
        <taxon>Chordata</taxon>
        <taxon>Craniata</taxon>
        <taxon>Vertebrata</taxon>
        <taxon>Euteleostomi</taxon>
        <taxon>Archelosauria</taxon>
        <taxon>Archosauria</taxon>
        <taxon>Dinosauria</taxon>
        <taxon>Saurischia</taxon>
        <taxon>Theropoda</taxon>
        <taxon>Coelurosauria</taxon>
        <taxon>Aves</taxon>
        <taxon>Neognathae</taxon>
        <taxon>Neoaves</taxon>
        <taxon>Telluraves</taxon>
        <taxon>Coraciimorphae</taxon>
        <taxon>Trogoniformes</taxon>
        <taxon>Trogonidae</taxon>
        <taxon>Trogon</taxon>
    </lineage>
</organism>
<keyword evidence="9" id="KW-0862">Zinc</keyword>
<dbReference type="Gene3D" id="3.40.50.300">
    <property type="entry name" value="P-loop containing nucleotide triphosphate hydrolases"/>
    <property type="match status" value="2"/>
</dbReference>
<keyword evidence="2" id="KW-0597">Phosphoprotein</keyword>
<dbReference type="GO" id="GO:0035861">
    <property type="term" value="C:site of double-strand break"/>
    <property type="evidence" value="ECO:0007669"/>
    <property type="project" value="TreeGrafter"/>
</dbReference>
<evidence type="ECO:0000256" key="6">
    <source>
        <dbReference type="ARBA" id="ARBA00022771"/>
    </source>
</evidence>
<protein>
    <recommendedName>
        <fullName evidence="17">5'-3' DNA helicase ZGRF1</fullName>
        <ecNumber evidence="14">5.6.2.3</ecNumber>
    </recommendedName>
    <alternativeName>
        <fullName evidence="18">GRF-type zinc finger domain-containing protein 1</fullName>
    </alternativeName>
</protein>
<dbReference type="Pfam" id="PF06839">
    <property type="entry name" value="Zn_ribbon_GRF"/>
    <property type="match status" value="1"/>
</dbReference>
<keyword evidence="10" id="KW-0067">ATP-binding</keyword>
<name>A0A7L0ESH3_TROML</name>
<evidence type="ECO:0000256" key="16">
    <source>
        <dbReference type="ARBA" id="ARBA00066212"/>
    </source>
</evidence>
<evidence type="ECO:0000256" key="2">
    <source>
        <dbReference type="ARBA" id="ARBA00022553"/>
    </source>
</evidence>
<dbReference type="InterPro" id="IPR041679">
    <property type="entry name" value="DNA2/NAM7-like_C"/>
</dbReference>
<dbReference type="PANTHER" id="PTHR28535">
    <property type="entry name" value="ZINC FINGER GRF-TYPE CONTAINING 1"/>
    <property type="match status" value="1"/>
</dbReference>
<dbReference type="PROSITE" id="PS51999">
    <property type="entry name" value="ZF_GRF"/>
    <property type="match status" value="1"/>
</dbReference>
<comment type="catalytic activity">
    <reaction evidence="15">
        <text>ATP + H2O = ADP + phosphate + H(+)</text>
        <dbReference type="Rhea" id="RHEA:13065"/>
        <dbReference type="ChEBI" id="CHEBI:15377"/>
        <dbReference type="ChEBI" id="CHEBI:15378"/>
        <dbReference type="ChEBI" id="CHEBI:30616"/>
        <dbReference type="ChEBI" id="CHEBI:43474"/>
        <dbReference type="ChEBI" id="CHEBI:456216"/>
        <dbReference type="EC" id="5.6.2.3"/>
    </reaction>
</comment>
<evidence type="ECO:0000256" key="11">
    <source>
        <dbReference type="ARBA" id="ARBA00023204"/>
    </source>
</evidence>
<dbReference type="OrthoDB" id="6513042at2759"/>
<keyword evidence="11" id="KW-0234">DNA repair</keyword>
<feature type="non-terminal residue" evidence="21">
    <location>
        <position position="1"/>
    </location>
</feature>
<dbReference type="GO" id="GO:0043139">
    <property type="term" value="F:5'-3' DNA helicase activity"/>
    <property type="evidence" value="ECO:0007669"/>
    <property type="project" value="UniProtKB-EC"/>
</dbReference>
<dbReference type="InterPro" id="IPR027417">
    <property type="entry name" value="P-loop_NTPase"/>
</dbReference>
<dbReference type="InterPro" id="IPR041677">
    <property type="entry name" value="DNA2/NAM7_AAA_11"/>
</dbReference>
<evidence type="ECO:0000256" key="5">
    <source>
        <dbReference type="ARBA" id="ARBA00022763"/>
    </source>
</evidence>
<evidence type="ECO:0000256" key="12">
    <source>
        <dbReference type="ARBA" id="ARBA00023235"/>
    </source>
</evidence>
<keyword evidence="5" id="KW-0227">DNA damage</keyword>
<comment type="subunit">
    <text evidence="16">Interacts with DNA repair protein RAD51; the interaction promotes RAD51 strand exchange activity. Also interacts with DNA repair proteins EXO1 and BRCA1; the interactions are increased following DNA damage induction.</text>
</comment>
<evidence type="ECO:0000256" key="18">
    <source>
        <dbReference type="ARBA" id="ARBA00083828"/>
    </source>
</evidence>
<keyword evidence="12" id="KW-0413">Isomerase</keyword>
<dbReference type="Pfam" id="PF13086">
    <property type="entry name" value="AAA_11"/>
    <property type="match status" value="1"/>
</dbReference>
<dbReference type="InterPro" id="IPR010666">
    <property type="entry name" value="Znf_GRF"/>
</dbReference>
<evidence type="ECO:0000256" key="19">
    <source>
        <dbReference type="PROSITE-ProRule" id="PRU01343"/>
    </source>
</evidence>
<dbReference type="FunFam" id="3.40.50.300:FF:001087">
    <property type="entry name" value="ZGRF1 isoform 9"/>
    <property type="match status" value="1"/>
</dbReference>
<evidence type="ECO:0000256" key="14">
    <source>
        <dbReference type="ARBA" id="ARBA00044969"/>
    </source>
</evidence>
<evidence type="ECO:0000256" key="17">
    <source>
        <dbReference type="ARBA" id="ARBA00072540"/>
    </source>
</evidence>
<reference evidence="21 22" key="1">
    <citation type="submission" date="2019-09" db="EMBL/GenBank/DDBJ databases">
        <title>Bird 10,000 Genomes (B10K) Project - Family phase.</title>
        <authorList>
            <person name="Zhang G."/>
        </authorList>
    </citation>
    <scope>NUCLEOTIDE SEQUENCE [LARGE SCALE GENOMIC DNA]</scope>
    <source>
        <strain evidence="21">B10K-DU-007-40</strain>
        <tissue evidence="21">Mixed tissue sample</tissue>
    </source>
</reference>
<keyword evidence="6 19" id="KW-0863">Zinc-finger</keyword>
<dbReference type="GO" id="GO:0008270">
    <property type="term" value="F:zinc ion binding"/>
    <property type="evidence" value="ECO:0007669"/>
    <property type="project" value="UniProtKB-KW"/>
</dbReference>
<accession>A0A7L0ESH3</accession>
<dbReference type="EC" id="5.6.2.3" evidence="14"/>
<keyword evidence="3" id="KW-0479">Metal-binding</keyword>
<dbReference type="Proteomes" id="UP000550660">
    <property type="component" value="Unassembled WGS sequence"/>
</dbReference>
<evidence type="ECO:0000313" key="22">
    <source>
        <dbReference type="Proteomes" id="UP000550660"/>
    </source>
</evidence>
<evidence type="ECO:0000256" key="13">
    <source>
        <dbReference type="ARBA" id="ARBA00023242"/>
    </source>
</evidence>
<dbReference type="EMBL" id="VXAG01001962">
    <property type="protein sequence ID" value="NXJ85072.1"/>
    <property type="molecule type" value="Genomic_DNA"/>
</dbReference>
<evidence type="ECO:0000256" key="1">
    <source>
        <dbReference type="ARBA" id="ARBA00004123"/>
    </source>
</evidence>
<dbReference type="SUPFAM" id="SSF52540">
    <property type="entry name" value="P-loop containing nucleoside triphosphate hydrolases"/>
    <property type="match status" value="1"/>
</dbReference>
<keyword evidence="7" id="KW-0378">Hydrolase</keyword>
<comment type="subcellular location">
    <subcellularLocation>
        <location evidence="1">Nucleus</location>
    </subcellularLocation>
</comment>
<keyword evidence="13" id="KW-0539">Nucleus</keyword>
<evidence type="ECO:0000259" key="20">
    <source>
        <dbReference type="PROSITE" id="PS51999"/>
    </source>
</evidence>
<keyword evidence="8" id="KW-0347">Helicase</keyword>
<gene>
    <name evidence="21" type="primary">Zgrf1</name>
    <name evidence="21" type="ORF">TROMEL_R09854</name>
</gene>
<keyword evidence="4" id="KW-0547">Nucleotide-binding</keyword>
<proteinExistence type="predicted"/>
<evidence type="ECO:0000313" key="21">
    <source>
        <dbReference type="EMBL" id="NXJ85072.1"/>
    </source>
</evidence>
<sequence length="827" mass="93079">ELCFPNVDQVKHVHLPKRKVSIPTVFPSHVHYKQIFKAALTEQLNILLFEASQRLHRALSKVDISFYTSKDGHSESQESCVPLCNHSHPAKLVMVKKEGQNKGRLFYTCDAPKAEQCSFFKWIEDVNSAQLKSRQSVALHDIKSIGTYLRSQKIALYEECQLLVRKVFETQTQGCSKFKKFMHMSAMLDGDSKTKLYLKLSKKEHYSLYSKDDIWVVSKTLNFEPLDTFIASSAFFGPSSNNEIELLPLKGYSPSNWRSNVCVHALLVCNASGELTALRNMEEHFNPSTLPLIPHLLKMNSGSENAPKRVTRRKFLPPAISLKRTTTYGPVSTEVAMGLAEAMIQTFALNPDQATSLIRVAQMMTSVEKNKPAEEDQTFPITIIRGVFGAGKSYLLSVVVLFLVQLFESSDSTEGPRTAPWKLLIASSTNVAIDRILLGLLDLEFDNFIRVGSIRKITKAILPYSLHAGSGNENEQLKELLALMKEDLTPAEKVYVKKSIEQHKLGTNKTRLQQVKVVGVTCAACPFPCLNTLRFPVVMLDECSQITEPASLLPIARFQCEKLVLVGDPKQLPPTIQGSESIHEKGLEQTLFDRLCLMGHEPVLLRTQYRCHPAISAIANELFYEGHLIDGVSEQDRSPLLHWLPTLCFYSVNGVEQMERDNSFYNTAEVHFTVKLLQSLLASGIEGSAIGVITLYKSQMCKIQNLLSAVHSEAFEVKAVQISTVDAFQGAEKEIVVLSCVRTRHVGFIDSEKRMNVALTRAKRHLLIVGNLACLSRNRLWGKVIHHCKGWKNGLQHGSQCEQQLNDILKCYLEKWKEEHQKKKKEK</sequence>
<dbReference type="AlphaFoldDB" id="A0A7L0ESH3"/>
<evidence type="ECO:0000256" key="10">
    <source>
        <dbReference type="ARBA" id="ARBA00022840"/>
    </source>
</evidence>
<dbReference type="CDD" id="cd18808">
    <property type="entry name" value="SF1_C_Upf1"/>
    <property type="match status" value="1"/>
</dbReference>
<comment type="caution">
    <text evidence="21">The sequence shown here is derived from an EMBL/GenBank/DDBJ whole genome shotgun (WGS) entry which is preliminary data.</text>
</comment>
<dbReference type="GO" id="GO:0016787">
    <property type="term" value="F:hydrolase activity"/>
    <property type="evidence" value="ECO:0007669"/>
    <property type="project" value="UniProtKB-KW"/>
</dbReference>
<evidence type="ECO:0000256" key="15">
    <source>
        <dbReference type="ARBA" id="ARBA00048954"/>
    </source>
</evidence>
<evidence type="ECO:0000256" key="4">
    <source>
        <dbReference type="ARBA" id="ARBA00022741"/>
    </source>
</evidence>
<evidence type="ECO:0000256" key="3">
    <source>
        <dbReference type="ARBA" id="ARBA00022723"/>
    </source>
</evidence>
<feature type="non-terminal residue" evidence="21">
    <location>
        <position position="827"/>
    </location>
</feature>
<evidence type="ECO:0000256" key="9">
    <source>
        <dbReference type="ARBA" id="ARBA00022833"/>
    </source>
</evidence>
<dbReference type="InterPro" id="IPR047187">
    <property type="entry name" value="SF1_C_Upf1"/>
</dbReference>
<keyword evidence="22" id="KW-1185">Reference proteome</keyword>
<dbReference type="GO" id="GO:0005634">
    <property type="term" value="C:nucleus"/>
    <property type="evidence" value="ECO:0007669"/>
    <property type="project" value="UniProtKB-SubCell"/>
</dbReference>
<feature type="domain" description="GRF-type" evidence="20">
    <location>
        <begin position="84"/>
        <end position="126"/>
    </location>
</feature>
<dbReference type="PANTHER" id="PTHR28535:SF1">
    <property type="entry name" value="PROTEIN ZGRF1"/>
    <property type="match status" value="1"/>
</dbReference>
<evidence type="ECO:0000256" key="7">
    <source>
        <dbReference type="ARBA" id="ARBA00022801"/>
    </source>
</evidence>
<dbReference type="Pfam" id="PF13087">
    <property type="entry name" value="AAA_12"/>
    <property type="match status" value="1"/>
</dbReference>
<dbReference type="GO" id="GO:0005524">
    <property type="term" value="F:ATP binding"/>
    <property type="evidence" value="ECO:0007669"/>
    <property type="project" value="UniProtKB-KW"/>
</dbReference>
<dbReference type="GO" id="GO:0006302">
    <property type="term" value="P:double-strand break repair"/>
    <property type="evidence" value="ECO:0007669"/>
    <property type="project" value="TreeGrafter"/>
</dbReference>
<evidence type="ECO:0000256" key="8">
    <source>
        <dbReference type="ARBA" id="ARBA00022806"/>
    </source>
</evidence>
<dbReference type="InterPro" id="IPR052800">
    <property type="entry name" value="DNA_Repair_Helicase_ZGRF1"/>
</dbReference>